<evidence type="ECO:0000259" key="1">
    <source>
        <dbReference type="PROSITE" id="PS50011"/>
    </source>
</evidence>
<dbReference type="GO" id="GO:0005524">
    <property type="term" value="F:ATP binding"/>
    <property type="evidence" value="ECO:0007669"/>
    <property type="project" value="InterPro"/>
</dbReference>
<dbReference type="SUPFAM" id="SSF56112">
    <property type="entry name" value="Protein kinase-like (PK-like)"/>
    <property type="match status" value="1"/>
</dbReference>
<dbReference type="Pfam" id="PF00069">
    <property type="entry name" value="Pkinase"/>
    <property type="match status" value="1"/>
</dbReference>
<evidence type="ECO:0000313" key="2">
    <source>
        <dbReference type="EMBL" id="WEW60031.1"/>
    </source>
</evidence>
<dbReference type="GO" id="GO:0004674">
    <property type="term" value="F:protein serine/threonine kinase activity"/>
    <property type="evidence" value="ECO:0007669"/>
    <property type="project" value="TreeGrafter"/>
</dbReference>
<sequence>MAPKLEGVYEVLWGATCHVYEINPLIVVKVPDNDEQAKENFRNELKIMDILTRHPSPYLITCFLHTDKGIFLEYMRDMSLEWRLQRNVEWDERHRQVLRVNKIEPLSLRKRWMNDLAQAVAFLETLNLAHGDIRPGNVLLDRDRIKLGDFDCTGEFGSSFETCGPPYGRILGDEAGPERGQAGSLGPRTEQFALGSLYYLINYGFEPYDDQCLGGDPTHKNHGPTVVDLLQNMKFPELNGDPEIDLIIKQCWHAFYERLADLAADVKRLYHADVKNCGDGIAESDPPALMPEREFLSRRKICEEFVESGLLDTLASGNRQSLKLSMSQKYKPSDEPTQFQLNE</sequence>
<dbReference type="PROSITE" id="PS50011">
    <property type="entry name" value="PROTEIN_KINASE_DOM"/>
    <property type="match status" value="1"/>
</dbReference>
<keyword evidence="3" id="KW-1185">Reference proteome</keyword>
<dbReference type="PANTHER" id="PTHR44329">
    <property type="entry name" value="SERINE/THREONINE-PROTEIN KINASE TNNI3K-RELATED"/>
    <property type="match status" value="1"/>
</dbReference>
<feature type="domain" description="Protein kinase" evidence="1">
    <location>
        <begin position="1"/>
        <end position="306"/>
    </location>
</feature>
<reference evidence="2" key="1">
    <citation type="submission" date="2023-03" db="EMBL/GenBank/DDBJ databases">
        <title>Emydomyces testavorans Genome Sequence.</title>
        <authorList>
            <person name="Hoyer L."/>
        </authorList>
    </citation>
    <scope>NUCLEOTIDE SEQUENCE</scope>
    <source>
        <strain evidence="2">16-2883</strain>
    </source>
</reference>
<dbReference type="InterPro" id="IPR051681">
    <property type="entry name" value="Ser/Thr_Kinases-Pseudokinases"/>
</dbReference>
<dbReference type="Proteomes" id="UP001219355">
    <property type="component" value="Chromosome 3"/>
</dbReference>
<evidence type="ECO:0000313" key="3">
    <source>
        <dbReference type="Proteomes" id="UP001219355"/>
    </source>
</evidence>
<gene>
    <name evidence="2" type="ORF">PRK78_005514</name>
</gene>
<dbReference type="InterPro" id="IPR011009">
    <property type="entry name" value="Kinase-like_dom_sf"/>
</dbReference>
<protein>
    <recommendedName>
        <fullName evidence="1">Protein kinase domain-containing protein</fullName>
    </recommendedName>
</protein>
<name>A0AAF0DJR0_9EURO</name>
<dbReference type="EMBL" id="CP120629">
    <property type="protein sequence ID" value="WEW60031.1"/>
    <property type="molecule type" value="Genomic_DNA"/>
</dbReference>
<organism evidence="2 3">
    <name type="scientific">Emydomyces testavorans</name>
    <dbReference type="NCBI Taxonomy" id="2070801"/>
    <lineage>
        <taxon>Eukaryota</taxon>
        <taxon>Fungi</taxon>
        <taxon>Dikarya</taxon>
        <taxon>Ascomycota</taxon>
        <taxon>Pezizomycotina</taxon>
        <taxon>Eurotiomycetes</taxon>
        <taxon>Eurotiomycetidae</taxon>
        <taxon>Onygenales</taxon>
        <taxon>Nannizziopsiaceae</taxon>
        <taxon>Emydomyces</taxon>
    </lineage>
</organism>
<proteinExistence type="predicted"/>
<dbReference type="AlphaFoldDB" id="A0AAF0DJR0"/>
<dbReference type="Gene3D" id="1.10.510.10">
    <property type="entry name" value="Transferase(Phosphotransferase) domain 1"/>
    <property type="match status" value="1"/>
</dbReference>
<accession>A0AAF0DJR0</accession>
<dbReference type="InterPro" id="IPR000719">
    <property type="entry name" value="Prot_kinase_dom"/>
</dbReference>